<comment type="caution">
    <text evidence="1">The sequence shown here is derived from an EMBL/GenBank/DDBJ whole genome shotgun (WGS) entry which is preliminary data.</text>
</comment>
<sequence length="77" mass="8322">QQQQQQSYGQYPGQSMQQQPTQGAPAPAGGDPNAPDPYAQWGGYQNYMALWYAAMQQQQQAGGQAPGQGEQQRPPGL</sequence>
<evidence type="ECO:0000313" key="2">
    <source>
        <dbReference type="Proteomes" id="UP001186974"/>
    </source>
</evidence>
<organism evidence="1 2">
    <name type="scientific">Coniosporium uncinatum</name>
    <dbReference type="NCBI Taxonomy" id="93489"/>
    <lineage>
        <taxon>Eukaryota</taxon>
        <taxon>Fungi</taxon>
        <taxon>Dikarya</taxon>
        <taxon>Ascomycota</taxon>
        <taxon>Pezizomycotina</taxon>
        <taxon>Dothideomycetes</taxon>
        <taxon>Dothideomycetes incertae sedis</taxon>
        <taxon>Coniosporium</taxon>
    </lineage>
</organism>
<evidence type="ECO:0000313" key="1">
    <source>
        <dbReference type="EMBL" id="KAK3061437.1"/>
    </source>
</evidence>
<protein>
    <submittedName>
        <fullName evidence="1">Uncharacterized protein</fullName>
    </submittedName>
</protein>
<dbReference type="EMBL" id="JAWDJW010007846">
    <property type="protein sequence ID" value="KAK3061437.1"/>
    <property type="molecule type" value="Genomic_DNA"/>
</dbReference>
<proteinExistence type="predicted"/>
<reference evidence="1" key="1">
    <citation type="submission" date="2024-09" db="EMBL/GenBank/DDBJ databases">
        <title>Black Yeasts Isolated from many extreme environments.</title>
        <authorList>
            <person name="Coleine C."/>
            <person name="Stajich J.E."/>
            <person name="Selbmann L."/>
        </authorList>
    </citation>
    <scope>NUCLEOTIDE SEQUENCE</scope>
    <source>
        <strain evidence="1">CCFEE 5737</strain>
    </source>
</reference>
<feature type="non-terminal residue" evidence="1">
    <location>
        <position position="1"/>
    </location>
</feature>
<dbReference type="Proteomes" id="UP001186974">
    <property type="component" value="Unassembled WGS sequence"/>
</dbReference>
<accession>A0ACC3D3Z6</accession>
<keyword evidence="2" id="KW-1185">Reference proteome</keyword>
<name>A0ACC3D3Z6_9PEZI</name>
<gene>
    <name evidence="1" type="ORF">LTS18_006281</name>
</gene>